<accession>A0A0N4VTN1</accession>
<dbReference type="OrthoDB" id="1058301at2759"/>
<dbReference type="InterPro" id="IPR002044">
    <property type="entry name" value="CBM20"/>
</dbReference>
<keyword evidence="3" id="KW-1185">Reference proteome</keyword>
<dbReference type="WBParaSite" id="HPLM_0000064801-mRNA-1">
    <property type="protein sequence ID" value="HPLM_0000064801-mRNA-1"/>
    <property type="gene ID" value="HPLM_0000064801"/>
</dbReference>
<evidence type="ECO:0000259" key="1">
    <source>
        <dbReference type="Pfam" id="PF00686"/>
    </source>
</evidence>
<dbReference type="Proteomes" id="UP000268014">
    <property type="component" value="Unassembled WGS sequence"/>
</dbReference>
<dbReference type="SUPFAM" id="SSF49452">
    <property type="entry name" value="Starch-binding domain-like"/>
    <property type="match status" value="1"/>
</dbReference>
<dbReference type="GO" id="GO:2001070">
    <property type="term" value="F:starch binding"/>
    <property type="evidence" value="ECO:0007669"/>
    <property type="project" value="InterPro"/>
</dbReference>
<organism evidence="4">
    <name type="scientific">Haemonchus placei</name>
    <name type="common">Barber's pole worm</name>
    <dbReference type="NCBI Taxonomy" id="6290"/>
    <lineage>
        <taxon>Eukaryota</taxon>
        <taxon>Metazoa</taxon>
        <taxon>Ecdysozoa</taxon>
        <taxon>Nematoda</taxon>
        <taxon>Chromadorea</taxon>
        <taxon>Rhabditida</taxon>
        <taxon>Rhabditina</taxon>
        <taxon>Rhabditomorpha</taxon>
        <taxon>Strongyloidea</taxon>
        <taxon>Trichostrongylidae</taxon>
        <taxon>Haemonchus</taxon>
    </lineage>
</organism>
<dbReference type="Pfam" id="PF00686">
    <property type="entry name" value="CBM_20"/>
    <property type="match status" value="1"/>
</dbReference>
<proteinExistence type="predicted"/>
<evidence type="ECO:0000313" key="4">
    <source>
        <dbReference type="WBParaSite" id="HPLM_0000064801-mRNA-1"/>
    </source>
</evidence>
<dbReference type="AlphaFoldDB" id="A0A0N4VTN1"/>
<reference evidence="2 3" key="2">
    <citation type="submission" date="2018-11" db="EMBL/GenBank/DDBJ databases">
        <authorList>
            <consortium name="Pathogen Informatics"/>
        </authorList>
    </citation>
    <scope>NUCLEOTIDE SEQUENCE [LARGE SCALE GENOMIC DNA]</scope>
    <source>
        <strain evidence="2 3">MHpl1</strain>
    </source>
</reference>
<dbReference type="InterPro" id="IPR013784">
    <property type="entry name" value="Carb-bd-like_fold"/>
</dbReference>
<reference evidence="4" key="1">
    <citation type="submission" date="2017-02" db="UniProtKB">
        <authorList>
            <consortium name="WormBaseParasite"/>
        </authorList>
    </citation>
    <scope>IDENTIFICATION</scope>
</reference>
<sequence length="91" mass="10869">MMEKTRVQFQVRVLRLKLWEKMFACGSDVALGAWDPLKAFPLTKSLTDRYESFTAMQIFVFQNAFLVSKYQFFQNVYSLNYWDFSRPFLSV</sequence>
<dbReference type="Gene3D" id="2.60.40.10">
    <property type="entry name" value="Immunoglobulins"/>
    <property type="match status" value="1"/>
</dbReference>
<feature type="domain" description="CBM20" evidence="1">
    <location>
        <begin position="5"/>
        <end position="63"/>
    </location>
</feature>
<protein>
    <submittedName>
        <fullName evidence="4">CBM20 domain-containing protein</fullName>
    </submittedName>
</protein>
<dbReference type="EMBL" id="UZAF01000537">
    <property type="protein sequence ID" value="VDO05973.1"/>
    <property type="molecule type" value="Genomic_DNA"/>
</dbReference>
<name>A0A0N4VTN1_HAEPC</name>
<gene>
    <name evidence="2" type="ORF">HPLM_LOCUS649</name>
</gene>
<evidence type="ECO:0000313" key="3">
    <source>
        <dbReference type="Proteomes" id="UP000268014"/>
    </source>
</evidence>
<evidence type="ECO:0000313" key="2">
    <source>
        <dbReference type="EMBL" id="VDO05973.1"/>
    </source>
</evidence>
<dbReference type="InterPro" id="IPR013783">
    <property type="entry name" value="Ig-like_fold"/>
</dbReference>